<reference evidence="2 3" key="1">
    <citation type="submission" date="2020-03" db="EMBL/GenBank/DDBJ databases">
        <title>Whole genome shotgun sequence of Phytohabitans rumicis NBRC 108638.</title>
        <authorList>
            <person name="Komaki H."/>
            <person name="Tamura T."/>
        </authorList>
    </citation>
    <scope>NUCLEOTIDE SEQUENCE [LARGE SCALE GENOMIC DNA]</scope>
    <source>
        <strain evidence="2 3">NBRC 108638</strain>
    </source>
</reference>
<reference evidence="2 3" key="2">
    <citation type="submission" date="2020-03" db="EMBL/GenBank/DDBJ databases">
        <authorList>
            <person name="Ichikawa N."/>
            <person name="Kimura A."/>
            <person name="Kitahashi Y."/>
            <person name="Uohara A."/>
        </authorList>
    </citation>
    <scope>NUCLEOTIDE SEQUENCE [LARGE SCALE GENOMIC DNA]</scope>
    <source>
        <strain evidence="2 3">NBRC 108638</strain>
    </source>
</reference>
<name>A0A6V8LFB4_9ACTN</name>
<dbReference type="SUPFAM" id="SSF48230">
    <property type="entry name" value="Chondroitin AC/alginate lyase"/>
    <property type="match status" value="1"/>
</dbReference>
<dbReference type="InterPro" id="IPR008929">
    <property type="entry name" value="Chondroitin_lyas"/>
</dbReference>
<keyword evidence="3" id="KW-1185">Reference proteome</keyword>
<gene>
    <name evidence="2" type="ORF">Prum_079920</name>
</gene>
<protein>
    <recommendedName>
        <fullName evidence="4">Heparinase</fullName>
    </recommendedName>
</protein>
<evidence type="ECO:0000313" key="3">
    <source>
        <dbReference type="Proteomes" id="UP000482960"/>
    </source>
</evidence>
<feature type="region of interest" description="Disordered" evidence="1">
    <location>
        <begin position="267"/>
        <end position="299"/>
    </location>
</feature>
<evidence type="ECO:0000256" key="1">
    <source>
        <dbReference type="SAM" id="MobiDB-lite"/>
    </source>
</evidence>
<organism evidence="2 3">
    <name type="scientific">Phytohabitans rumicis</name>
    <dbReference type="NCBI Taxonomy" id="1076125"/>
    <lineage>
        <taxon>Bacteria</taxon>
        <taxon>Bacillati</taxon>
        <taxon>Actinomycetota</taxon>
        <taxon>Actinomycetes</taxon>
        <taxon>Micromonosporales</taxon>
        <taxon>Micromonosporaceae</taxon>
    </lineage>
</organism>
<evidence type="ECO:0000313" key="2">
    <source>
        <dbReference type="EMBL" id="GFJ94350.1"/>
    </source>
</evidence>
<comment type="caution">
    <text evidence="2">The sequence shown here is derived from an EMBL/GenBank/DDBJ whole genome shotgun (WGS) entry which is preliminary data.</text>
</comment>
<dbReference type="Gene3D" id="1.50.10.100">
    <property type="entry name" value="Chondroitin AC/alginate lyase"/>
    <property type="match status" value="1"/>
</dbReference>
<evidence type="ECO:0008006" key="4">
    <source>
        <dbReference type="Google" id="ProtNLM"/>
    </source>
</evidence>
<dbReference type="AlphaFoldDB" id="A0A6V8LFB4"/>
<accession>A0A6V8LFB4</accession>
<sequence length="299" mass="32632">MDPLSFPAAGDPAWAAVHDQSIVDAASKALGQSWPELTATGYLRYRRDGDRVGYETPYFARRDRLATAVLAAAMTGRDDLLDDVVDGIWLLCEESTWCLPAHERAPLPDPDKPVLDLFAAETGGLLAYTDLVLGARIEAVAPGTRERLRRAARSRILAPYHEREEWWYAGVGSPLNNWNPWIHSNVLAVALLLGPSDVDQTLARVRTGLDNYLAVCPPDGGCDEGVAYWWRAAASLFECAELLGRGYDPVLRRMARYPLVAHVAGSGRSTSRTARPGPSPAARHPRCCTASGGRSATRR</sequence>
<dbReference type="Proteomes" id="UP000482960">
    <property type="component" value="Unassembled WGS sequence"/>
</dbReference>
<proteinExistence type="predicted"/>
<dbReference type="RefSeq" id="WP_173081416.1">
    <property type="nucleotide sequence ID" value="NZ_BLPG01000001.1"/>
</dbReference>
<dbReference type="EMBL" id="BLPG01000001">
    <property type="protein sequence ID" value="GFJ94350.1"/>
    <property type="molecule type" value="Genomic_DNA"/>
</dbReference>